<evidence type="ECO:0000313" key="2">
    <source>
        <dbReference type="EMBL" id="AOW98064.1"/>
    </source>
</evidence>
<dbReference type="PANTHER" id="PTHR22916:SF3">
    <property type="entry name" value="UDP-GLCNAC:BETAGAL BETA-1,3-N-ACETYLGLUCOSAMINYLTRANSFERASE-LIKE PROTEIN 1"/>
    <property type="match status" value="1"/>
</dbReference>
<organism evidence="2 3">
    <name type="scientific">Moorena producens PAL-8-15-08-1</name>
    <dbReference type="NCBI Taxonomy" id="1458985"/>
    <lineage>
        <taxon>Bacteria</taxon>
        <taxon>Bacillati</taxon>
        <taxon>Cyanobacteriota</taxon>
        <taxon>Cyanophyceae</taxon>
        <taxon>Coleofasciculales</taxon>
        <taxon>Coleofasciculaceae</taxon>
        <taxon>Moorena</taxon>
    </lineage>
</organism>
<dbReference type="RefSeq" id="WP_070390587.1">
    <property type="nucleotide sequence ID" value="NZ_CP017599.1"/>
</dbReference>
<feature type="domain" description="Glycosyltransferase 2-like" evidence="1">
    <location>
        <begin position="5"/>
        <end position="165"/>
    </location>
</feature>
<dbReference type="Proteomes" id="UP000177870">
    <property type="component" value="Chromosome"/>
</dbReference>
<dbReference type="PANTHER" id="PTHR22916">
    <property type="entry name" value="GLYCOSYLTRANSFERASE"/>
    <property type="match status" value="1"/>
</dbReference>
<dbReference type="Gene3D" id="3.90.550.10">
    <property type="entry name" value="Spore Coat Polysaccharide Biosynthesis Protein SpsA, Chain A"/>
    <property type="match status" value="1"/>
</dbReference>
<sequence length="337" mass="38295">MKKVSVIIPVYKVKNYIAATVESVLVQTYKNFELLLIDDGSPDNSIEICQQINDPRIKVIRQDNQGVSAARNTGIRNAEGEYIAFLDGDDLWVPEKLEKHVLHLETSPHVGVSFSYSALIDETGTPLGIYQIAKTKDITTDYIMCRNPIGNGSTPVIRREVFEAIRYRESQATEDAYFDTELHNIEDVECWLRMAIKTDWHMEGLPEALTLYRIHSQGHSASILKHINSLEKVIEKTRAYAPEVIAECEKPARAYYLRFGARRALSIKEGLMATELFNKALGTYWRILLEEPLRTLLTGAAAYLLRLLPKTLYQQMEAVALKTTGASQKRRIYQEQA</sequence>
<protein>
    <submittedName>
        <fullName evidence="2">Glucosyl transferase</fullName>
    </submittedName>
</protein>
<dbReference type="KEGG" id="mpro:BJP34_00185"/>
<name>A0A1D8TKD0_9CYAN</name>
<dbReference type="AlphaFoldDB" id="A0A1D8TKD0"/>
<dbReference type="CDD" id="cd00761">
    <property type="entry name" value="Glyco_tranf_GTA_type"/>
    <property type="match status" value="1"/>
</dbReference>
<dbReference type="InterPro" id="IPR029044">
    <property type="entry name" value="Nucleotide-diphossugar_trans"/>
</dbReference>
<dbReference type="EMBL" id="CP017599">
    <property type="protein sequence ID" value="AOW98064.1"/>
    <property type="molecule type" value="Genomic_DNA"/>
</dbReference>
<evidence type="ECO:0000313" key="3">
    <source>
        <dbReference type="Proteomes" id="UP000177870"/>
    </source>
</evidence>
<dbReference type="InterPro" id="IPR001173">
    <property type="entry name" value="Glyco_trans_2-like"/>
</dbReference>
<evidence type="ECO:0000259" key="1">
    <source>
        <dbReference type="Pfam" id="PF00535"/>
    </source>
</evidence>
<reference evidence="3" key="1">
    <citation type="submission" date="2016-10" db="EMBL/GenBank/DDBJ databases">
        <title>Comparative genomics uncovers the prolific and rare metabolic potential of the cyanobacterial genus Moorea.</title>
        <authorList>
            <person name="Leao T."/>
            <person name="Castelao G."/>
            <person name="Korobeynikov A."/>
            <person name="Monroe E.A."/>
            <person name="Podell S."/>
            <person name="Glukhov E."/>
            <person name="Allen E."/>
            <person name="Gerwick W.H."/>
            <person name="Gerwick L."/>
        </authorList>
    </citation>
    <scope>NUCLEOTIDE SEQUENCE [LARGE SCALE GENOMIC DNA]</scope>
    <source>
        <strain evidence="3">PAL-8-15-08-1</strain>
    </source>
</reference>
<dbReference type="SUPFAM" id="SSF53448">
    <property type="entry name" value="Nucleotide-diphospho-sugar transferases"/>
    <property type="match status" value="1"/>
</dbReference>
<proteinExistence type="predicted"/>
<dbReference type="GO" id="GO:0016758">
    <property type="term" value="F:hexosyltransferase activity"/>
    <property type="evidence" value="ECO:0007669"/>
    <property type="project" value="UniProtKB-ARBA"/>
</dbReference>
<dbReference type="OrthoDB" id="9812327at2"/>
<gene>
    <name evidence="2" type="ORF">BJP34_00185</name>
</gene>
<dbReference type="Pfam" id="PF00535">
    <property type="entry name" value="Glycos_transf_2"/>
    <property type="match status" value="1"/>
</dbReference>
<accession>A0A1D8TKD0</accession>
<dbReference type="STRING" id="1458985.BJP34_00185"/>
<keyword evidence="2" id="KW-0808">Transferase</keyword>